<keyword evidence="5 8" id="KW-0812">Transmembrane</keyword>
<comment type="caution">
    <text evidence="10">The sequence shown here is derived from an EMBL/GenBank/DDBJ whole genome shotgun (WGS) entry which is preliminary data.</text>
</comment>
<evidence type="ECO:0000256" key="1">
    <source>
        <dbReference type="ARBA" id="ARBA00004651"/>
    </source>
</evidence>
<dbReference type="GO" id="GO:0005886">
    <property type="term" value="C:plasma membrane"/>
    <property type="evidence" value="ECO:0007669"/>
    <property type="project" value="UniProtKB-SubCell"/>
</dbReference>
<organism evidence="10 11">
    <name type="scientific">Streptomyces acidicola</name>
    <dbReference type="NCBI Taxonomy" id="2596892"/>
    <lineage>
        <taxon>Bacteria</taxon>
        <taxon>Bacillati</taxon>
        <taxon>Actinomycetota</taxon>
        <taxon>Actinomycetes</taxon>
        <taxon>Kitasatosporales</taxon>
        <taxon>Streptomycetaceae</taxon>
        <taxon>Streptomyces</taxon>
    </lineage>
</organism>
<feature type="transmembrane region" description="Helical" evidence="8">
    <location>
        <begin position="26"/>
        <end position="47"/>
    </location>
</feature>
<dbReference type="PANTHER" id="PTHR43848:SF2">
    <property type="entry name" value="PUTRESCINE TRANSPORT SYSTEM PERMEASE PROTEIN POTI"/>
    <property type="match status" value="1"/>
</dbReference>
<feature type="domain" description="ABC transmembrane type-1" evidence="9">
    <location>
        <begin position="89"/>
        <end position="276"/>
    </location>
</feature>
<comment type="similarity">
    <text evidence="2">Belongs to the binding-protein-dependent transport system permease family. CysTW subfamily.</text>
</comment>
<evidence type="ECO:0000256" key="2">
    <source>
        <dbReference type="ARBA" id="ARBA00007069"/>
    </source>
</evidence>
<dbReference type="Pfam" id="PF00528">
    <property type="entry name" value="BPD_transp_1"/>
    <property type="match status" value="1"/>
</dbReference>
<dbReference type="EMBL" id="VMNX01000145">
    <property type="protein sequence ID" value="MPY52611.1"/>
    <property type="molecule type" value="Genomic_DNA"/>
</dbReference>
<gene>
    <name evidence="10" type="ORF">FPZ41_30180</name>
</gene>
<evidence type="ECO:0000256" key="7">
    <source>
        <dbReference type="ARBA" id="ARBA00023136"/>
    </source>
</evidence>
<evidence type="ECO:0000256" key="4">
    <source>
        <dbReference type="ARBA" id="ARBA00022475"/>
    </source>
</evidence>
<proteinExistence type="inferred from homology"/>
<keyword evidence="11" id="KW-1185">Reference proteome</keyword>
<protein>
    <submittedName>
        <fullName evidence="10">ABC transporter permease</fullName>
    </submittedName>
</protein>
<keyword evidence="4" id="KW-1003">Cell membrane</keyword>
<dbReference type="InterPro" id="IPR035906">
    <property type="entry name" value="MetI-like_sf"/>
</dbReference>
<comment type="subcellular location">
    <subcellularLocation>
        <location evidence="1 8">Cell membrane</location>
        <topology evidence="1 8">Multi-pass membrane protein</topology>
    </subcellularLocation>
</comment>
<name>A0A5N8WZ16_9ACTN</name>
<evidence type="ECO:0000313" key="10">
    <source>
        <dbReference type="EMBL" id="MPY52611.1"/>
    </source>
</evidence>
<dbReference type="InterPro" id="IPR051789">
    <property type="entry name" value="Bact_Polyamine_Transport"/>
</dbReference>
<evidence type="ECO:0000259" key="9">
    <source>
        <dbReference type="PROSITE" id="PS50928"/>
    </source>
</evidence>
<dbReference type="Gene3D" id="1.10.3720.10">
    <property type="entry name" value="MetI-like"/>
    <property type="match status" value="1"/>
</dbReference>
<dbReference type="InterPro" id="IPR000515">
    <property type="entry name" value="MetI-like"/>
</dbReference>
<keyword evidence="6 8" id="KW-1133">Transmembrane helix</keyword>
<evidence type="ECO:0000313" key="11">
    <source>
        <dbReference type="Proteomes" id="UP000373149"/>
    </source>
</evidence>
<dbReference type="PANTHER" id="PTHR43848">
    <property type="entry name" value="PUTRESCINE TRANSPORT SYSTEM PERMEASE PROTEIN POTI"/>
    <property type="match status" value="1"/>
</dbReference>
<feature type="transmembrane region" description="Helical" evidence="8">
    <location>
        <begin position="258"/>
        <end position="276"/>
    </location>
</feature>
<sequence length="286" mass="30259">MRRPGGIAGRPVRRPRRLPARRRPTGLVAGLAGLVAGLPLWLTYLFLYTPVVVLVAMSFNRSESPYQWGGFGTGWYGTLARDDEVLRGLANTLIVAAGATVLSTVLGTLLAVGLARHANRSRLLHALSVMPAVLPDIVLAIGLLAFYSMVSATLGLHSVLLAHTVFGLAFVTAVVRTRIAHGDPSLEEASRDLGAGEVSTFLRVTLPGLAPGIVAGALLVFTLSLDEFVIAFFTAGPQDPTLPIVVYSMIRFGVTPEINALATVLLTVSFTVVIAAQRISRLAEAS</sequence>
<evidence type="ECO:0000256" key="3">
    <source>
        <dbReference type="ARBA" id="ARBA00022448"/>
    </source>
</evidence>
<dbReference type="AlphaFoldDB" id="A0A5N8WZ16"/>
<evidence type="ECO:0000256" key="8">
    <source>
        <dbReference type="RuleBase" id="RU363032"/>
    </source>
</evidence>
<evidence type="ECO:0000256" key="6">
    <source>
        <dbReference type="ARBA" id="ARBA00022989"/>
    </source>
</evidence>
<dbReference type="SUPFAM" id="SSF161098">
    <property type="entry name" value="MetI-like"/>
    <property type="match status" value="1"/>
</dbReference>
<keyword evidence="3 8" id="KW-0813">Transport</keyword>
<dbReference type="GO" id="GO:0055085">
    <property type="term" value="P:transmembrane transport"/>
    <property type="evidence" value="ECO:0007669"/>
    <property type="project" value="InterPro"/>
</dbReference>
<accession>A0A5N8WZ16</accession>
<feature type="transmembrane region" description="Helical" evidence="8">
    <location>
        <begin position="93"/>
        <end position="115"/>
    </location>
</feature>
<reference evidence="10 11" key="1">
    <citation type="submission" date="2019-09" db="EMBL/GenBank/DDBJ databases">
        <authorList>
            <person name="Duangmal K."/>
            <person name="Teo W.F.A."/>
            <person name="Lipun K."/>
        </authorList>
    </citation>
    <scope>NUCLEOTIDE SEQUENCE [LARGE SCALE GENOMIC DNA]</scope>
    <source>
        <strain evidence="10 11">K1PN6</strain>
    </source>
</reference>
<feature type="transmembrane region" description="Helical" evidence="8">
    <location>
        <begin position="209"/>
        <end position="233"/>
    </location>
</feature>
<dbReference type="CDD" id="cd06261">
    <property type="entry name" value="TM_PBP2"/>
    <property type="match status" value="1"/>
</dbReference>
<keyword evidence="7 8" id="KW-0472">Membrane</keyword>
<evidence type="ECO:0000256" key="5">
    <source>
        <dbReference type="ARBA" id="ARBA00022692"/>
    </source>
</evidence>
<dbReference type="Proteomes" id="UP000373149">
    <property type="component" value="Unassembled WGS sequence"/>
</dbReference>
<feature type="transmembrane region" description="Helical" evidence="8">
    <location>
        <begin position="154"/>
        <end position="175"/>
    </location>
</feature>
<feature type="transmembrane region" description="Helical" evidence="8">
    <location>
        <begin position="127"/>
        <end position="148"/>
    </location>
</feature>
<dbReference type="PROSITE" id="PS50928">
    <property type="entry name" value="ABC_TM1"/>
    <property type="match status" value="1"/>
</dbReference>